<dbReference type="InterPro" id="IPR039104">
    <property type="entry name" value="6PGL"/>
</dbReference>
<dbReference type="STRING" id="1715692.RUE5091_00610"/>
<dbReference type="NCBIfam" id="TIGR01198">
    <property type="entry name" value="pgl"/>
    <property type="match status" value="1"/>
</dbReference>
<keyword evidence="7 9" id="KW-0378">Hydrolase</keyword>
<reference evidence="10" key="1">
    <citation type="submission" date="2015-09" db="EMBL/GenBank/DDBJ databases">
        <authorList>
            <person name="Rodrigo-Torres L."/>
            <person name="Arahal D.R."/>
        </authorList>
    </citation>
    <scope>NUCLEOTIDE SEQUENCE [LARGE SCALE GENOMIC DNA]</scope>
    <source>
        <strain evidence="10">CECT 5091</strain>
    </source>
</reference>
<proteinExistence type="inferred from homology"/>
<dbReference type="InterPro" id="IPR006148">
    <property type="entry name" value="Glc/Gal-6P_isomerase"/>
</dbReference>
<name>A0A0N7M8H8_9RHOB</name>
<dbReference type="InterPro" id="IPR005900">
    <property type="entry name" value="6-phosphogluconolactonase_DevB"/>
</dbReference>
<evidence type="ECO:0000256" key="4">
    <source>
        <dbReference type="ARBA" id="ARBA00010662"/>
    </source>
</evidence>
<gene>
    <name evidence="7 9" type="primary">pgl</name>
    <name evidence="9" type="ORF">RUE5091_00610</name>
</gene>
<evidence type="ECO:0000256" key="1">
    <source>
        <dbReference type="ARBA" id="ARBA00000832"/>
    </source>
</evidence>
<dbReference type="Pfam" id="PF01182">
    <property type="entry name" value="Glucosamine_iso"/>
    <property type="match status" value="1"/>
</dbReference>
<evidence type="ECO:0000256" key="3">
    <source>
        <dbReference type="ARBA" id="ARBA00004961"/>
    </source>
</evidence>
<dbReference type="EC" id="3.1.1.31" evidence="5 7"/>
<organism evidence="9 10">
    <name type="scientific">Ruegeria denitrificans</name>
    <dbReference type="NCBI Taxonomy" id="1715692"/>
    <lineage>
        <taxon>Bacteria</taxon>
        <taxon>Pseudomonadati</taxon>
        <taxon>Pseudomonadota</taxon>
        <taxon>Alphaproteobacteria</taxon>
        <taxon>Rhodobacterales</taxon>
        <taxon>Roseobacteraceae</taxon>
        <taxon>Ruegeria</taxon>
    </lineage>
</organism>
<dbReference type="GO" id="GO:0006098">
    <property type="term" value="P:pentose-phosphate shunt"/>
    <property type="evidence" value="ECO:0007669"/>
    <property type="project" value="UniProtKB-UniPathway"/>
</dbReference>
<dbReference type="PANTHER" id="PTHR11054">
    <property type="entry name" value="6-PHOSPHOGLUCONOLACTONASE"/>
    <property type="match status" value="1"/>
</dbReference>
<dbReference type="Gene3D" id="3.40.50.1360">
    <property type="match status" value="1"/>
</dbReference>
<dbReference type="PANTHER" id="PTHR11054:SF0">
    <property type="entry name" value="6-PHOSPHOGLUCONOLACTONASE"/>
    <property type="match status" value="1"/>
</dbReference>
<dbReference type="GO" id="GO:0005975">
    <property type="term" value="P:carbohydrate metabolic process"/>
    <property type="evidence" value="ECO:0007669"/>
    <property type="project" value="UniProtKB-UniRule"/>
</dbReference>
<comment type="function">
    <text evidence="2 7">Hydrolysis of 6-phosphogluconolactone to 6-phosphogluconate.</text>
</comment>
<dbReference type="UniPathway" id="UPA00115">
    <property type="reaction ID" value="UER00409"/>
</dbReference>
<keyword evidence="10" id="KW-1185">Reference proteome</keyword>
<accession>A0A0N7M8H8</accession>
<evidence type="ECO:0000259" key="8">
    <source>
        <dbReference type="Pfam" id="PF01182"/>
    </source>
</evidence>
<dbReference type="SUPFAM" id="SSF100950">
    <property type="entry name" value="NagB/RpiA/CoA transferase-like"/>
    <property type="match status" value="1"/>
</dbReference>
<dbReference type="EMBL" id="CYUD01000002">
    <property type="protein sequence ID" value="CUJ87897.1"/>
    <property type="molecule type" value="Genomic_DNA"/>
</dbReference>
<dbReference type="GO" id="GO:0017057">
    <property type="term" value="F:6-phosphogluconolactonase activity"/>
    <property type="evidence" value="ECO:0007669"/>
    <property type="project" value="UniProtKB-UniRule"/>
</dbReference>
<dbReference type="RefSeq" id="WP_058280411.1">
    <property type="nucleotide sequence ID" value="NZ_CYUD01000002.1"/>
</dbReference>
<dbReference type="AlphaFoldDB" id="A0A0N7M8H8"/>
<evidence type="ECO:0000256" key="6">
    <source>
        <dbReference type="ARBA" id="ARBA00020337"/>
    </source>
</evidence>
<comment type="similarity">
    <text evidence="4 7">Belongs to the glucosamine/galactosamine-6-phosphate isomerase family. 6-phosphogluconolactonase subfamily.</text>
</comment>
<evidence type="ECO:0000313" key="10">
    <source>
        <dbReference type="Proteomes" id="UP000051260"/>
    </source>
</evidence>
<dbReference type="InterPro" id="IPR037171">
    <property type="entry name" value="NagB/RpiA_transferase-like"/>
</dbReference>
<sequence length="223" mass="24236">MNIQEYADRDMLAIDVANVLAGELESALLHHDIASLVVPGGTTPGPMFDVLCAADLEWDRVRVLPTDERCVPGDHERSNERLIRERLLTNRAAVAQYFPLYVPGKDPEDVLPEIESLITPIRPLSVLVLGMGEDMHTASLFPGMDGLEAALDSHARPLAVARTEVQPEARITLTAPVLDGALSKHLIIFGSAKRDALERAMSLPPEEAPIAAVLSGMTVHWAE</sequence>
<protein>
    <recommendedName>
        <fullName evidence="6 7">6-phosphogluconolactonase</fullName>
        <shortName evidence="7">6PGL</shortName>
        <ecNumber evidence="5 7">3.1.1.31</ecNumber>
    </recommendedName>
</protein>
<evidence type="ECO:0000256" key="7">
    <source>
        <dbReference type="RuleBase" id="RU365095"/>
    </source>
</evidence>
<comment type="pathway">
    <text evidence="3 7">Carbohydrate degradation; pentose phosphate pathway; D-ribulose 5-phosphate from D-glucose 6-phosphate (oxidative stage): step 2/3.</text>
</comment>
<evidence type="ECO:0000256" key="5">
    <source>
        <dbReference type="ARBA" id="ARBA00013198"/>
    </source>
</evidence>
<feature type="domain" description="Glucosamine/galactosamine-6-phosphate isomerase" evidence="8">
    <location>
        <begin position="8"/>
        <end position="221"/>
    </location>
</feature>
<dbReference type="CDD" id="cd01400">
    <property type="entry name" value="6PGL"/>
    <property type="match status" value="1"/>
</dbReference>
<dbReference type="OrthoDB" id="9810967at2"/>
<dbReference type="Proteomes" id="UP000051260">
    <property type="component" value="Unassembled WGS sequence"/>
</dbReference>
<evidence type="ECO:0000313" key="9">
    <source>
        <dbReference type="EMBL" id="CUJ87897.1"/>
    </source>
</evidence>
<evidence type="ECO:0000256" key="2">
    <source>
        <dbReference type="ARBA" id="ARBA00002681"/>
    </source>
</evidence>
<comment type="catalytic activity">
    <reaction evidence="1 7">
        <text>6-phospho-D-glucono-1,5-lactone + H2O = 6-phospho-D-gluconate + H(+)</text>
        <dbReference type="Rhea" id="RHEA:12556"/>
        <dbReference type="ChEBI" id="CHEBI:15377"/>
        <dbReference type="ChEBI" id="CHEBI:15378"/>
        <dbReference type="ChEBI" id="CHEBI:57955"/>
        <dbReference type="ChEBI" id="CHEBI:58759"/>
        <dbReference type="EC" id="3.1.1.31"/>
    </reaction>
</comment>